<protein>
    <submittedName>
        <fullName evidence="1 2">Uncharacterized protein</fullName>
    </submittedName>
</protein>
<name>B7PRL9_IXOSC</name>
<dbReference type="VEuPathDB" id="VectorBase:ISCW007934"/>
<dbReference type="InParanoid" id="B7PRL9"/>
<dbReference type="PaxDb" id="6945-B7PRL9"/>
<dbReference type="EnsemblMetazoa" id="ISCW007934-RA">
    <property type="protein sequence ID" value="ISCW007934-PA"/>
    <property type="gene ID" value="ISCW007934"/>
</dbReference>
<reference evidence="2" key="2">
    <citation type="submission" date="2020-05" db="UniProtKB">
        <authorList>
            <consortium name="EnsemblMetazoa"/>
        </authorList>
    </citation>
    <scope>IDENTIFICATION</scope>
    <source>
        <strain evidence="2">wikel</strain>
    </source>
</reference>
<evidence type="ECO:0000313" key="3">
    <source>
        <dbReference type="Proteomes" id="UP000001555"/>
    </source>
</evidence>
<evidence type="ECO:0000313" key="1">
    <source>
        <dbReference type="EMBL" id="EEC09241.1"/>
    </source>
</evidence>
<reference evidence="1 3" key="1">
    <citation type="submission" date="2008-03" db="EMBL/GenBank/DDBJ databases">
        <title>Annotation of Ixodes scapularis.</title>
        <authorList>
            <consortium name="Ixodes scapularis Genome Project Consortium"/>
            <person name="Caler E."/>
            <person name="Hannick L.I."/>
            <person name="Bidwell S."/>
            <person name="Joardar V."/>
            <person name="Thiagarajan M."/>
            <person name="Amedeo P."/>
            <person name="Galinsky K.J."/>
            <person name="Schobel S."/>
            <person name="Inman J."/>
            <person name="Hostetler J."/>
            <person name="Miller J."/>
            <person name="Hammond M."/>
            <person name="Megy K."/>
            <person name="Lawson D."/>
            <person name="Kodira C."/>
            <person name="Sutton G."/>
            <person name="Meyer J."/>
            <person name="Hill C.A."/>
            <person name="Birren B."/>
            <person name="Nene V."/>
            <person name="Collins F."/>
            <person name="Alarcon-Chaidez F."/>
            <person name="Wikel S."/>
            <person name="Strausberg R."/>
        </authorList>
    </citation>
    <scope>NUCLEOTIDE SEQUENCE [LARGE SCALE GENOMIC DNA]</scope>
    <source>
        <strain evidence="3">Wikel</strain>
        <strain evidence="1">Wikel colony</strain>
    </source>
</reference>
<keyword evidence="3" id="KW-1185">Reference proteome</keyword>
<dbReference type="EMBL" id="DS773663">
    <property type="protein sequence ID" value="EEC09241.1"/>
    <property type="molecule type" value="Genomic_DNA"/>
</dbReference>
<accession>B7PRL9</accession>
<proteinExistence type="predicted"/>
<dbReference type="HOGENOM" id="CLU_2888252_0_0_1"/>
<gene>
    <name evidence="1" type="ORF">IscW_ISCW007934</name>
</gene>
<dbReference type="VEuPathDB" id="VectorBase:ISCI007934"/>
<dbReference type="EMBL" id="ABJB011029885">
    <property type="status" value="NOT_ANNOTATED_CDS"/>
    <property type="molecule type" value="Genomic_DNA"/>
</dbReference>
<sequence>MCVVRLLRSEYAIGQSEHLKGFSPVCIRTWLSRRPLWRKTAGQCWQRNSGRSSLRGAPWIAAT</sequence>
<organism>
    <name type="scientific">Ixodes scapularis</name>
    <name type="common">Black-legged tick</name>
    <name type="synonym">Deer tick</name>
    <dbReference type="NCBI Taxonomy" id="6945"/>
    <lineage>
        <taxon>Eukaryota</taxon>
        <taxon>Metazoa</taxon>
        <taxon>Ecdysozoa</taxon>
        <taxon>Arthropoda</taxon>
        <taxon>Chelicerata</taxon>
        <taxon>Arachnida</taxon>
        <taxon>Acari</taxon>
        <taxon>Parasitiformes</taxon>
        <taxon>Ixodida</taxon>
        <taxon>Ixodoidea</taxon>
        <taxon>Ixodidae</taxon>
        <taxon>Ixodinae</taxon>
        <taxon>Ixodes</taxon>
    </lineage>
</organism>
<dbReference type="Proteomes" id="UP000001555">
    <property type="component" value="Unassembled WGS sequence"/>
</dbReference>
<dbReference type="AlphaFoldDB" id="B7PRL9"/>
<evidence type="ECO:0000313" key="2">
    <source>
        <dbReference type="EnsemblMetazoa" id="ISCW007934-PA"/>
    </source>
</evidence>